<evidence type="ECO:0000313" key="3">
    <source>
        <dbReference type="Proteomes" id="UP001055102"/>
    </source>
</evidence>
<reference evidence="2" key="1">
    <citation type="journal article" date="2021" name="Front. Microbiol.">
        <title>Comprehensive Comparative Genomics and Phenotyping of Methylobacterium Species.</title>
        <authorList>
            <person name="Alessa O."/>
            <person name="Ogura Y."/>
            <person name="Fujitani Y."/>
            <person name="Takami H."/>
            <person name="Hayashi T."/>
            <person name="Sahin N."/>
            <person name="Tani A."/>
        </authorList>
    </citation>
    <scope>NUCLEOTIDE SEQUENCE</scope>
    <source>
        <strain evidence="2">LMG 23639</strain>
    </source>
</reference>
<proteinExistence type="predicted"/>
<keyword evidence="3" id="KW-1185">Reference proteome</keyword>
<feature type="domain" description="SGNH hydrolase-type esterase" evidence="1">
    <location>
        <begin position="74"/>
        <end position="215"/>
    </location>
</feature>
<organism evidence="2 3">
    <name type="scientific">Methylobacterium jeotgali</name>
    <dbReference type="NCBI Taxonomy" id="381630"/>
    <lineage>
        <taxon>Bacteria</taxon>
        <taxon>Pseudomonadati</taxon>
        <taxon>Pseudomonadota</taxon>
        <taxon>Alphaproteobacteria</taxon>
        <taxon>Hyphomicrobiales</taxon>
        <taxon>Methylobacteriaceae</taxon>
        <taxon>Methylobacterium</taxon>
    </lineage>
</organism>
<sequence>MRRALLLGAAGLALAGAGGALGWSLHTAKLDARLYAQNRLIAVQVHLDAAPAEYVFLAGDSQAELQSPSERPCGREIVNGGVSGATAAVYADLLRSLRFPVRPRAAVLTIGTNDLLRKNDPLSADASARFEKAAGAIVATLKAAADEVVVTALPPVGRELDRWLEPAAVGRYSARLKALCERLGCRFADPFEALRDGDTGFAKPGAMRDGLHLSAYRPVMRALEPALCPTLPPSRPAAGP</sequence>
<comment type="caution">
    <text evidence="2">The sequence shown here is derived from an EMBL/GenBank/DDBJ whole genome shotgun (WGS) entry which is preliminary data.</text>
</comment>
<dbReference type="Proteomes" id="UP001055102">
    <property type="component" value="Unassembled WGS sequence"/>
</dbReference>
<dbReference type="SUPFAM" id="SSF52266">
    <property type="entry name" value="SGNH hydrolase"/>
    <property type="match status" value="1"/>
</dbReference>
<dbReference type="EMBL" id="BPQR01000002">
    <property type="protein sequence ID" value="GJE04882.1"/>
    <property type="molecule type" value="Genomic_DNA"/>
</dbReference>
<reference evidence="2" key="2">
    <citation type="submission" date="2021-08" db="EMBL/GenBank/DDBJ databases">
        <authorList>
            <person name="Tani A."/>
            <person name="Ola A."/>
            <person name="Ogura Y."/>
            <person name="Katsura K."/>
            <person name="Hayashi T."/>
        </authorList>
    </citation>
    <scope>NUCLEOTIDE SEQUENCE</scope>
    <source>
        <strain evidence="2">LMG 23639</strain>
    </source>
</reference>
<protein>
    <recommendedName>
        <fullName evidence="1">SGNH hydrolase-type esterase domain-containing protein</fullName>
    </recommendedName>
</protein>
<dbReference type="Gene3D" id="3.40.50.1110">
    <property type="entry name" value="SGNH hydrolase"/>
    <property type="match status" value="1"/>
</dbReference>
<dbReference type="Pfam" id="PF13472">
    <property type="entry name" value="Lipase_GDSL_2"/>
    <property type="match status" value="1"/>
</dbReference>
<dbReference type="InterPro" id="IPR013830">
    <property type="entry name" value="SGNH_hydro"/>
</dbReference>
<dbReference type="InterPro" id="IPR036514">
    <property type="entry name" value="SGNH_hydro_sf"/>
</dbReference>
<name>A0ABQ4SP01_9HYPH</name>
<gene>
    <name evidence="2" type="ORF">AOPFMNJM_0174</name>
</gene>
<evidence type="ECO:0000313" key="2">
    <source>
        <dbReference type="EMBL" id="GJE04882.1"/>
    </source>
</evidence>
<evidence type="ECO:0000259" key="1">
    <source>
        <dbReference type="Pfam" id="PF13472"/>
    </source>
</evidence>
<accession>A0ABQ4SP01</accession>